<evidence type="ECO:0000256" key="2">
    <source>
        <dbReference type="ARBA" id="ARBA00022574"/>
    </source>
</evidence>
<accession>A0A5J9UXX5</accession>
<dbReference type="InterPro" id="IPR036322">
    <property type="entry name" value="WD40_repeat_dom_sf"/>
</dbReference>
<keyword evidence="3" id="KW-0677">Repeat</keyword>
<evidence type="ECO:0008006" key="7">
    <source>
        <dbReference type="Google" id="ProtNLM"/>
    </source>
</evidence>
<evidence type="ECO:0000313" key="6">
    <source>
        <dbReference type="Proteomes" id="UP000324897"/>
    </source>
</evidence>
<name>A0A5J9UXX5_9POAL</name>
<proteinExistence type="inferred from homology"/>
<dbReference type="OrthoDB" id="1667587at2759"/>
<keyword evidence="2" id="KW-0853">WD repeat</keyword>
<dbReference type="Gene3D" id="2.130.10.10">
    <property type="entry name" value="YVTN repeat-like/Quinoprotein amine dehydrogenase"/>
    <property type="match status" value="1"/>
</dbReference>
<dbReference type="FunFam" id="2.130.10.10:FF:000906">
    <property type="entry name" value="Autophagy-related protein 18b isoform A"/>
    <property type="match status" value="1"/>
</dbReference>
<evidence type="ECO:0000256" key="4">
    <source>
        <dbReference type="ARBA" id="ARBA00025740"/>
    </source>
</evidence>
<dbReference type="InterPro" id="IPR001680">
    <property type="entry name" value="WD40_rpt"/>
</dbReference>
<dbReference type="Gramene" id="TVU27927">
    <property type="protein sequence ID" value="TVU27927"/>
    <property type="gene ID" value="EJB05_19429"/>
</dbReference>
<dbReference type="InterPro" id="IPR048720">
    <property type="entry name" value="PROPPIN"/>
</dbReference>
<dbReference type="PANTHER" id="PTHR11227">
    <property type="entry name" value="WD-REPEAT PROTEIN INTERACTING WITH PHOSPHOINOSIDES WIPI -RELATED"/>
    <property type="match status" value="1"/>
</dbReference>
<evidence type="ECO:0000256" key="1">
    <source>
        <dbReference type="ARBA" id="ARBA00004623"/>
    </source>
</evidence>
<keyword evidence="6" id="KW-1185">Reference proteome</keyword>
<comment type="similarity">
    <text evidence="4">Belongs to the WD repeat PROPPIN family.</text>
</comment>
<evidence type="ECO:0000256" key="3">
    <source>
        <dbReference type="ARBA" id="ARBA00022737"/>
    </source>
</evidence>
<reference evidence="5 6" key="1">
    <citation type="journal article" date="2019" name="Sci. Rep.">
        <title>A high-quality genome of Eragrostis curvula grass provides insights into Poaceae evolution and supports new strategies to enhance forage quality.</title>
        <authorList>
            <person name="Carballo J."/>
            <person name="Santos B.A.C.M."/>
            <person name="Zappacosta D."/>
            <person name="Garbus I."/>
            <person name="Selva J.P."/>
            <person name="Gallo C.A."/>
            <person name="Diaz A."/>
            <person name="Albertini E."/>
            <person name="Caccamo M."/>
            <person name="Echenique V."/>
        </authorList>
    </citation>
    <scope>NUCLEOTIDE SEQUENCE [LARGE SCALE GENOMIC DNA]</scope>
    <source>
        <strain evidence="6">cv. Victoria</strain>
        <tissue evidence="5">Leaf</tissue>
    </source>
</reference>
<organism evidence="5 6">
    <name type="scientific">Eragrostis curvula</name>
    <name type="common">weeping love grass</name>
    <dbReference type="NCBI Taxonomy" id="38414"/>
    <lineage>
        <taxon>Eukaryota</taxon>
        <taxon>Viridiplantae</taxon>
        <taxon>Streptophyta</taxon>
        <taxon>Embryophyta</taxon>
        <taxon>Tracheophyta</taxon>
        <taxon>Spermatophyta</taxon>
        <taxon>Magnoliopsida</taxon>
        <taxon>Liliopsida</taxon>
        <taxon>Poales</taxon>
        <taxon>Poaceae</taxon>
        <taxon>PACMAD clade</taxon>
        <taxon>Chloridoideae</taxon>
        <taxon>Eragrostideae</taxon>
        <taxon>Eragrostidinae</taxon>
        <taxon>Eragrostis</taxon>
    </lineage>
</organism>
<protein>
    <recommendedName>
        <fullName evidence="7">Anaphase-promoting complex subunit 4 WD40 domain-containing protein</fullName>
    </recommendedName>
</protein>
<dbReference type="Proteomes" id="UP000324897">
    <property type="component" value="Chromosome 1"/>
</dbReference>
<dbReference type="Pfam" id="PF21032">
    <property type="entry name" value="PROPPIN"/>
    <property type="match status" value="1"/>
</dbReference>
<dbReference type="AlphaFoldDB" id="A0A5J9UXX5"/>
<comment type="subcellular location">
    <subcellularLocation>
        <location evidence="1">Preautophagosomal structure membrane</location>
        <topology evidence="1">Peripheral membrane protein</topology>
    </subcellularLocation>
</comment>
<comment type="caution">
    <text evidence="5">The sequence shown here is derived from an EMBL/GenBank/DDBJ whole genome shotgun (WGS) entry which is preliminary data.</text>
</comment>
<dbReference type="InterPro" id="IPR015943">
    <property type="entry name" value="WD40/YVTN_repeat-like_dom_sf"/>
</dbReference>
<evidence type="ECO:0000313" key="5">
    <source>
        <dbReference type="EMBL" id="TVU27927.1"/>
    </source>
</evidence>
<dbReference type="SUPFAM" id="SSF50978">
    <property type="entry name" value="WD40 repeat-like"/>
    <property type="match status" value="1"/>
</dbReference>
<dbReference type="EMBL" id="RWGY01000011">
    <property type="protein sequence ID" value="TVU27927.1"/>
    <property type="molecule type" value="Genomic_DNA"/>
</dbReference>
<dbReference type="SMART" id="SM00320">
    <property type="entry name" value="WD40"/>
    <property type="match status" value="3"/>
</dbReference>
<dbReference type="GO" id="GO:0034045">
    <property type="term" value="C:phagophore assembly site membrane"/>
    <property type="evidence" value="ECO:0007669"/>
    <property type="project" value="UniProtKB-SubCell"/>
</dbReference>
<sequence>MASSSSASQIICASFNQDNSLFSVGTKDGFKIFDARNGRLCYKKNLGGFNIVEMLFGTNLLAIVGTGEQPAMSPRRLCLFNTKTGASMKELNFKTSILAVRLSRKRLVVVLQHKTFIYDLNSITILEEIETVPNTKGLCAFAPNSEGCFLALPASTSKGSALVYKASEPELICQIDAHQSPLAAMVFSSKGMYLATASEKGTIVRVHLVAHATKSHSFRRGTYPSTIYSLSFSPSTDLPDVLAATSSSGSLHMFFLGASRNGRSQANKLLSSVIPGSVTDALDPANHHVIHNVVPAETKSCLVVHSVENSQNSSKHPALK</sequence>
<gene>
    <name evidence="5" type="ORF">EJB05_19429</name>
</gene>